<name>A0AAU9RWY4_THLAR</name>
<dbReference type="InterPro" id="IPR032675">
    <property type="entry name" value="LRR_dom_sf"/>
</dbReference>
<dbReference type="PANTHER" id="PTHR31639:SF256">
    <property type="entry name" value="OS07G0242900 PROTEIN"/>
    <property type="match status" value="1"/>
</dbReference>
<feature type="domain" description="F-box" evidence="1">
    <location>
        <begin position="50"/>
        <end position="89"/>
    </location>
</feature>
<accession>A0AAU9RWY4</accession>
<evidence type="ECO:0000259" key="1">
    <source>
        <dbReference type="SMART" id="SM00256"/>
    </source>
</evidence>
<dbReference type="PANTHER" id="PTHR31639">
    <property type="entry name" value="F-BOX PROTEIN-LIKE"/>
    <property type="match status" value="1"/>
</dbReference>
<reference evidence="2 3" key="1">
    <citation type="submission" date="2022-03" db="EMBL/GenBank/DDBJ databases">
        <authorList>
            <person name="Nunn A."/>
            <person name="Chopra R."/>
            <person name="Nunn A."/>
            <person name="Contreras Garrido A."/>
        </authorList>
    </citation>
    <scope>NUCLEOTIDE SEQUENCE [LARGE SCALE GENOMIC DNA]</scope>
</reference>
<dbReference type="InterPro" id="IPR001810">
    <property type="entry name" value="F-box_dom"/>
</dbReference>
<dbReference type="Proteomes" id="UP000836841">
    <property type="component" value="Chromosome 3"/>
</dbReference>
<dbReference type="SMART" id="SM00256">
    <property type="entry name" value="FBOX"/>
    <property type="match status" value="1"/>
</dbReference>
<feature type="non-terminal residue" evidence="2">
    <location>
        <position position="403"/>
    </location>
</feature>
<dbReference type="SUPFAM" id="SSF81383">
    <property type="entry name" value="F-box domain"/>
    <property type="match status" value="1"/>
</dbReference>
<proteinExistence type="predicted"/>
<dbReference type="InterPro" id="IPR055411">
    <property type="entry name" value="LRR_FXL15/At3g58940/PEG3-like"/>
</dbReference>
<keyword evidence="3" id="KW-1185">Reference proteome</keyword>
<dbReference type="Pfam" id="PF00646">
    <property type="entry name" value="F-box"/>
    <property type="match status" value="1"/>
</dbReference>
<dbReference type="AlphaFoldDB" id="A0AAU9RWY4"/>
<evidence type="ECO:0000313" key="3">
    <source>
        <dbReference type="Proteomes" id="UP000836841"/>
    </source>
</evidence>
<feature type="non-terminal residue" evidence="2">
    <location>
        <position position="1"/>
    </location>
</feature>
<protein>
    <recommendedName>
        <fullName evidence="1">F-box domain-containing protein</fullName>
    </recommendedName>
</protein>
<organism evidence="2 3">
    <name type="scientific">Thlaspi arvense</name>
    <name type="common">Field penny-cress</name>
    <dbReference type="NCBI Taxonomy" id="13288"/>
    <lineage>
        <taxon>Eukaryota</taxon>
        <taxon>Viridiplantae</taxon>
        <taxon>Streptophyta</taxon>
        <taxon>Embryophyta</taxon>
        <taxon>Tracheophyta</taxon>
        <taxon>Spermatophyta</taxon>
        <taxon>Magnoliopsida</taxon>
        <taxon>eudicotyledons</taxon>
        <taxon>Gunneridae</taxon>
        <taxon>Pentapetalae</taxon>
        <taxon>rosids</taxon>
        <taxon>malvids</taxon>
        <taxon>Brassicales</taxon>
        <taxon>Brassicaceae</taxon>
        <taxon>Thlaspideae</taxon>
        <taxon>Thlaspi</taxon>
    </lineage>
</organism>
<dbReference type="Pfam" id="PF24758">
    <property type="entry name" value="LRR_At5g56370"/>
    <property type="match status" value="1"/>
</dbReference>
<dbReference type="InterPro" id="IPR053781">
    <property type="entry name" value="F-box_AtFBL13-like"/>
</dbReference>
<dbReference type="InterPro" id="IPR036047">
    <property type="entry name" value="F-box-like_dom_sf"/>
</dbReference>
<dbReference type="SUPFAM" id="SSF52047">
    <property type="entry name" value="RNI-like"/>
    <property type="match status" value="1"/>
</dbReference>
<dbReference type="Gene3D" id="1.20.1280.50">
    <property type="match status" value="1"/>
</dbReference>
<gene>
    <name evidence="2" type="ORF">TAV2_LOCUS11776</name>
</gene>
<dbReference type="CDD" id="cd22160">
    <property type="entry name" value="F-box_AtFBL13-like"/>
    <property type="match status" value="1"/>
</dbReference>
<sequence>YVLVDAAFKRVRRSIQGKWIYIPPPPYGYCCISYYDESQISCVCILSSSLPNEILQHILCFLPTKFSIRTSLLSKRWKGLWCDTPCISFASCTLMAASRNKTQDHYTAQKMMSLQLRTGQIHSVNHISTWIELAMNRRVESLSLELNFKSGYNYTFPDPFFIQSSLKELSLESRFKTMIVPKVSVSWTSLKKLSLRSCKLSDESLATILSGCPVLESLTLCFCDDLTVVDLSNSPTLRTLEVQRSVDVLTLMQILDSTKLLSTLVDVSSLAEATLNLCFGPSGTGFNGKFLKDTELEMLHNVEKLSFGRQFLELGVPMLKVKDFTFYTKLYEHGFRRPSKSHLDAESKRVATFMEPVFNRIKTLEKVVVWLEDYNLKQERLKRWVRHFLTTTTTMSPYFGLRR</sequence>
<dbReference type="EMBL" id="OU466859">
    <property type="protein sequence ID" value="CAH2052897.1"/>
    <property type="molecule type" value="Genomic_DNA"/>
</dbReference>
<evidence type="ECO:0000313" key="2">
    <source>
        <dbReference type="EMBL" id="CAH2052897.1"/>
    </source>
</evidence>
<dbReference type="Gene3D" id="3.80.10.10">
    <property type="entry name" value="Ribonuclease Inhibitor"/>
    <property type="match status" value="1"/>
</dbReference>